<dbReference type="KEGG" id="ccal:108625764"/>
<dbReference type="RefSeq" id="XP_017881517.1">
    <property type="nucleotide sequence ID" value="XM_018026028.2"/>
</dbReference>
<proteinExistence type="predicted"/>
<evidence type="ECO:0000256" key="1">
    <source>
        <dbReference type="SAM" id="MobiDB-lite"/>
    </source>
</evidence>
<dbReference type="GeneID" id="108625764"/>
<evidence type="ECO:0000256" key="2">
    <source>
        <dbReference type="SAM" id="SignalP"/>
    </source>
</evidence>
<sequence>MSNSTWQHGFQQSLLLLLPLLKRALQRFAWVERAYKRERTHLTRIDSSFVRLDKLLDVPRDKTIGAAGQGTASPGSINPKRARNASSSDDEDQTEERQGDVRQGEEEDGGNVNDDEGILPRRVPEWFSNGIKMSGPVTDL</sequence>
<evidence type="ECO:0000313" key="4">
    <source>
        <dbReference type="RefSeq" id="XP_017881517.1"/>
    </source>
</evidence>
<feature type="region of interest" description="Disordered" evidence="1">
    <location>
        <begin position="61"/>
        <end position="140"/>
    </location>
</feature>
<keyword evidence="3" id="KW-1185">Reference proteome</keyword>
<feature type="chain" id="PRO_5042617502" evidence="2">
    <location>
        <begin position="25"/>
        <end position="140"/>
    </location>
</feature>
<feature type="compositionally biased region" description="Acidic residues" evidence="1">
    <location>
        <begin position="105"/>
        <end position="117"/>
    </location>
</feature>
<accession>A0AAJ7J0J7</accession>
<feature type="signal peptide" evidence="2">
    <location>
        <begin position="1"/>
        <end position="24"/>
    </location>
</feature>
<reference evidence="4" key="1">
    <citation type="submission" date="2025-08" db="UniProtKB">
        <authorList>
            <consortium name="RefSeq"/>
        </authorList>
    </citation>
    <scope>IDENTIFICATION</scope>
    <source>
        <tissue evidence="4">Whole body</tissue>
    </source>
</reference>
<dbReference type="Proteomes" id="UP000694925">
    <property type="component" value="Unplaced"/>
</dbReference>
<keyword evidence="2" id="KW-0732">Signal</keyword>
<protein>
    <submittedName>
        <fullName evidence="4">Uncharacterized protein LOC108625764 isoform X1</fullName>
    </submittedName>
</protein>
<feature type="compositionally biased region" description="Basic and acidic residues" evidence="1">
    <location>
        <begin position="95"/>
        <end position="104"/>
    </location>
</feature>
<evidence type="ECO:0000313" key="3">
    <source>
        <dbReference type="Proteomes" id="UP000694925"/>
    </source>
</evidence>
<name>A0AAJ7J0J7_9HYME</name>
<organism evidence="3 4">
    <name type="scientific">Ceratina calcarata</name>
    <dbReference type="NCBI Taxonomy" id="156304"/>
    <lineage>
        <taxon>Eukaryota</taxon>
        <taxon>Metazoa</taxon>
        <taxon>Ecdysozoa</taxon>
        <taxon>Arthropoda</taxon>
        <taxon>Hexapoda</taxon>
        <taxon>Insecta</taxon>
        <taxon>Pterygota</taxon>
        <taxon>Neoptera</taxon>
        <taxon>Endopterygota</taxon>
        <taxon>Hymenoptera</taxon>
        <taxon>Apocrita</taxon>
        <taxon>Aculeata</taxon>
        <taxon>Apoidea</taxon>
        <taxon>Anthophila</taxon>
        <taxon>Apidae</taxon>
        <taxon>Ceratina</taxon>
        <taxon>Zadontomerus</taxon>
    </lineage>
</organism>
<dbReference type="AlphaFoldDB" id="A0AAJ7J0J7"/>
<gene>
    <name evidence="4" type="primary">LOC108625764</name>
</gene>